<dbReference type="EMBL" id="JAJNNZ010000016">
    <property type="protein sequence ID" value="MCJ2378377.1"/>
    <property type="molecule type" value="Genomic_DNA"/>
</dbReference>
<reference evidence="2" key="1">
    <citation type="submission" date="2021-11" db="EMBL/GenBank/DDBJ databases">
        <title>Vibrio ZSDE26 sp. nov. and Vibrio ZSDZ34 sp. nov., isolated from coastal seawater in Qingdao.</title>
        <authorList>
            <person name="Zhang P."/>
        </authorList>
    </citation>
    <scope>NUCLEOTIDE SEQUENCE</scope>
    <source>
        <strain evidence="2">ZSDZ34</strain>
    </source>
</reference>
<dbReference type="Proteomes" id="UP001139488">
    <property type="component" value="Unassembled WGS sequence"/>
</dbReference>
<evidence type="ECO:0000313" key="3">
    <source>
        <dbReference type="Proteomes" id="UP001139488"/>
    </source>
</evidence>
<dbReference type="AlphaFoldDB" id="A0A9X1WCG7"/>
<name>A0A9X1WCG7_9VIBR</name>
<evidence type="ECO:0000256" key="1">
    <source>
        <dbReference type="SAM" id="SignalP"/>
    </source>
</evidence>
<keyword evidence="1" id="KW-0732">Signal</keyword>
<sequence>MKKVLLISALLSFSTLSNATGIMLSPEIKLGAYRGAGLQIGATEMLGFDAVFFDYARTHYASNSYDENINSYRIGFQQMFSSTVVQGFQAGLGVAQYDGSKRGESRSASGVSIGAAYVYQATPNFGLKTGFDIHVFDHQKTYIPSDILSSWNLGFTFSF</sequence>
<evidence type="ECO:0000313" key="2">
    <source>
        <dbReference type="EMBL" id="MCJ2378377.1"/>
    </source>
</evidence>
<feature type="chain" id="PRO_5040897314" description="Outer membrane protein beta-barrel domain-containing protein" evidence="1">
    <location>
        <begin position="20"/>
        <end position="159"/>
    </location>
</feature>
<gene>
    <name evidence="2" type="ORF">LNL84_16285</name>
</gene>
<comment type="caution">
    <text evidence="2">The sequence shown here is derived from an EMBL/GenBank/DDBJ whole genome shotgun (WGS) entry which is preliminary data.</text>
</comment>
<protein>
    <recommendedName>
        <fullName evidence="4">Outer membrane protein beta-barrel domain-containing protein</fullName>
    </recommendedName>
</protein>
<proteinExistence type="predicted"/>
<evidence type="ECO:0008006" key="4">
    <source>
        <dbReference type="Google" id="ProtNLM"/>
    </source>
</evidence>
<organism evidence="2 3">
    <name type="scientific">Vibrio gelatinilyticus</name>
    <dbReference type="NCBI Taxonomy" id="2893468"/>
    <lineage>
        <taxon>Bacteria</taxon>
        <taxon>Pseudomonadati</taxon>
        <taxon>Pseudomonadota</taxon>
        <taxon>Gammaproteobacteria</taxon>
        <taxon>Vibrionales</taxon>
        <taxon>Vibrionaceae</taxon>
        <taxon>Vibrio</taxon>
    </lineage>
</organism>
<accession>A0A9X1WCG7</accession>
<dbReference type="RefSeq" id="WP_244358664.1">
    <property type="nucleotide sequence ID" value="NZ_JAJNNZ010000016.1"/>
</dbReference>
<feature type="signal peptide" evidence="1">
    <location>
        <begin position="1"/>
        <end position="19"/>
    </location>
</feature>
<keyword evidence="3" id="KW-1185">Reference proteome</keyword>